<keyword evidence="4" id="KW-0547">Nucleotide-binding</keyword>
<dbReference type="CDD" id="cd18544">
    <property type="entry name" value="ABC_6TM_TmrA_like"/>
    <property type="match status" value="1"/>
</dbReference>
<dbReference type="PANTHER" id="PTHR43394:SF1">
    <property type="entry name" value="ATP-BINDING CASSETTE SUB-FAMILY B MEMBER 10, MITOCHONDRIAL"/>
    <property type="match status" value="1"/>
</dbReference>
<dbReference type="KEGG" id="fli:Fleli_1386"/>
<feature type="transmembrane region" description="Helical" evidence="8">
    <location>
        <begin position="251"/>
        <end position="275"/>
    </location>
</feature>
<evidence type="ECO:0000259" key="9">
    <source>
        <dbReference type="PROSITE" id="PS50893"/>
    </source>
</evidence>
<dbReference type="Pfam" id="PF00664">
    <property type="entry name" value="ABC_membrane"/>
    <property type="match status" value="1"/>
</dbReference>
<dbReference type="Pfam" id="PF00005">
    <property type="entry name" value="ABC_tran"/>
    <property type="match status" value="1"/>
</dbReference>
<dbReference type="OrthoDB" id="9769115at2"/>
<dbReference type="CDD" id="cd03254">
    <property type="entry name" value="ABCC_Glucan_exporter_like"/>
    <property type="match status" value="1"/>
</dbReference>
<dbReference type="HOGENOM" id="CLU_000604_84_4_10"/>
<keyword evidence="7 8" id="KW-0472">Membrane</keyword>
<name>I4AIN2_BERLS</name>
<feature type="domain" description="ABC transmembrane type-1" evidence="10">
    <location>
        <begin position="35"/>
        <end position="316"/>
    </location>
</feature>
<dbReference type="Proteomes" id="UP000006054">
    <property type="component" value="Chromosome"/>
</dbReference>
<dbReference type="Gene3D" id="3.40.50.300">
    <property type="entry name" value="P-loop containing nucleotide triphosphate hydrolases"/>
    <property type="match status" value="1"/>
</dbReference>
<evidence type="ECO:0000256" key="6">
    <source>
        <dbReference type="ARBA" id="ARBA00022989"/>
    </source>
</evidence>
<feature type="transmembrane region" description="Helical" evidence="8">
    <location>
        <begin position="149"/>
        <end position="169"/>
    </location>
</feature>
<evidence type="ECO:0000256" key="5">
    <source>
        <dbReference type="ARBA" id="ARBA00022840"/>
    </source>
</evidence>
<protein>
    <submittedName>
        <fullName evidence="11">ABC-type multidrug transport system, ATPase and permease component</fullName>
    </submittedName>
</protein>
<dbReference type="EMBL" id="CP003345">
    <property type="protein sequence ID" value="AFM03817.1"/>
    <property type="molecule type" value="Genomic_DNA"/>
</dbReference>
<dbReference type="InterPro" id="IPR027417">
    <property type="entry name" value="P-loop_NTPase"/>
</dbReference>
<proteinExistence type="predicted"/>
<dbReference type="STRING" id="880071.Fleli_1386"/>
<organism evidence="11 12">
    <name type="scientific">Bernardetia litoralis (strain ATCC 23117 / DSM 6794 / NBRC 15988 / NCIMB 1366 / Fx l1 / Sio-4)</name>
    <name type="common">Flexibacter litoralis</name>
    <dbReference type="NCBI Taxonomy" id="880071"/>
    <lineage>
        <taxon>Bacteria</taxon>
        <taxon>Pseudomonadati</taxon>
        <taxon>Bacteroidota</taxon>
        <taxon>Cytophagia</taxon>
        <taxon>Cytophagales</taxon>
        <taxon>Bernardetiaceae</taxon>
        <taxon>Bernardetia</taxon>
    </lineage>
</organism>
<feature type="transmembrane region" description="Helical" evidence="8">
    <location>
        <begin position="287"/>
        <end position="304"/>
    </location>
</feature>
<feature type="transmembrane region" description="Helical" evidence="8">
    <location>
        <begin position="175"/>
        <end position="191"/>
    </location>
</feature>
<dbReference type="GO" id="GO:0005524">
    <property type="term" value="F:ATP binding"/>
    <property type="evidence" value="ECO:0007669"/>
    <property type="project" value="UniProtKB-KW"/>
</dbReference>
<dbReference type="FunFam" id="3.40.50.300:FF:000287">
    <property type="entry name" value="Multidrug ABC transporter ATP-binding protein"/>
    <property type="match status" value="1"/>
</dbReference>
<feature type="transmembrane region" description="Helical" evidence="8">
    <location>
        <begin position="73"/>
        <end position="94"/>
    </location>
</feature>
<evidence type="ECO:0000256" key="4">
    <source>
        <dbReference type="ARBA" id="ARBA00022741"/>
    </source>
</evidence>
<feature type="transmembrane region" description="Helical" evidence="8">
    <location>
        <begin position="33"/>
        <end position="53"/>
    </location>
</feature>
<keyword evidence="5" id="KW-0067">ATP-binding</keyword>
<dbReference type="PATRIC" id="fig|880071.3.peg.1361"/>
<dbReference type="SMART" id="SM00382">
    <property type="entry name" value="AAA"/>
    <property type="match status" value="1"/>
</dbReference>
<dbReference type="AlphaFoldDB" id="I4AIN2"/>
<dbReference type="SUPFAM" id="SSF90123">
    <property type="entry name" value="ABC transporter transmembrane region"/>
    <property type="match status" value="1"/>
</dbReference>
<dbReference type="SUPFAM" id="SSF52540">
    <property type="entry name" value="P-loop containing nucleoside triphosphate hydrolases"/>
    <property type="match status" value="1"/>
</dbReference>
<dbReference type="RefSeq" id="WP_014797274.1">
    <property type="nucleotide sequence ID" value="NC_018018.1"/>
</dbReference>
<dbReference type="Gene3D" id="1.20.1560.10">
    <property type="entry name" value="ABC transporter type 1, transmembrane domain"/>
    <property type="match status" value="1"/>
</dbReference>
<gene>
    <name evidence="11" type="ordered locus">Fleli_1386</name>
</gene>
<comment type="subcellular location">
    <subcellularLocation>
        <location evidence="1">Cell membrane</location>
        <topology evidence="1">Multi-pass membrane protein</topology>
    </subcellularLocation>
</comment>
<reference evidence="12" key="1">
    <citation type="submission" date="2012-06" db="EMBL/GenBank/DDBJ databases">
        <title>The complete genome of Flexibacter litoralis DSM 6794.</title>
        <authorList>
            <person name="Lucas S."/>
            <person name="Copeland A."/>
            <person name="Lapidus A."/>
            <person name="Glavina del Rio T."/>
            <person name="Dalin E."/>
            <person name="Tice H."/>
            <person name="Bruce D."/>
            <person name="Goodwin L."/>
            <person name="Pitluck S."/>
            <person name="Peters L."/>
            <person name="Ovchinnikova G."/>
            <person name="Lu M."/>
            <person name="Kyrpides N."/>
            <person name="Mavromatis K."/>
            <person name="Ivanova N."/>
            <person name="Brettin T."/>
            <person name="Detter J.C."/>
            <person name="Han C."/>
            <person name="Larimer F."/>
            <person name="Land M."/>
            <person name="Hauser L."/>
            <person name="Markowitz V."/>
            <person name="Cheng J.-F."/>
            <person name="Hugenholtz P."/>
            <person name="Woyke T."/>
            <person name="Wu D."/>
            <person name="Spring S."/>
            <person name="Lang E."/>
            <person name="Kopitz M."/>
            <person name="Brambilla E."/>
            <person name="Klenk H.-P."/>
            <person name="Eisen J.A."/>
        </authorList>
    </citation>
    <scope>NUCLEOTIDE SEQUENCE [LARGE SCALE GENOMIC DNA]</scope>
    <source>
        <strain evidence="12">ATCC 23117 / DSM 6794 / NBRC 15988 / NCIMB 1366 / Sio-4</strain>
    </source>
</reference>
<keyword evidence="12" id="KW-1185">Reference proteome</keyword>
<dbReference type="InterPro" id="IPR036640">
    <property type="entry name" value="ABC1_TM_sf"/>
</dbReference>
<dbReference type="InterPro" id="IPR003593">
    <property type="entry name" value="AAA+_ATPase"/>
</dbReference>
<evidence type="ECO:0000313" key="11">
    <source>
        <dbReference type="EMBL" id="AFM03817.1"/>
    </source>
</evidence>
<evidence type="ECO:0000256" key="2">
    <source>
        <dbReference type="ARBA" id="ARBA00022448"/>
    </source>
</evidence>
<dbReference type="PANTHER" id="PTHR43394">
    <property type="entry name" value="ATP-DEPENDENT PERMEASE MDL1, MITOCHONDRIAL"/>
    <property type="match status" value="1"/>
</dbReference>
<evidence type="ECO:0000313" key="12">
    <source>
        <dbReference type="Proteomes" id="UP000006054"/>
    </source>
</evidence>
<feature type="domain" description="ABC transporter" evidence="9">
    <location>
        <begin position="349"/>
        <end position="599"/>
    </location>
</feature>
<dbReference type="InterPro" id="IPR003439">
    <property type="entry name" value="ABC_transporter-like_ATP-bd"/>
</dbReference>
<keyword evidence="3 8" id="KW-0812">Transmembrane</keyword>
<dbReference type="GO" id="GO:0005886">
    <property type="term" value="C:plasma membrane"/>
    <property type="evidence" value="ECO:0007669"/>
    <property type="project" value="UniProtKB-SubCell"/>
</dbReference>
<evidence type="ECO:0000259" key="10">
    <source>
        <dbReference type="PROSITE" id="PS50929"/>
    </source>
</evidence>
<evidence type="ECO:0000256" key="7">
    <source>
        <dbReference type="ARBA" id="ARBA00023136"/>
    </source>
</evidence>
<evidence type="ECO:0000256" key="8">
    <source>
        <dbReference type="SAM" id="Phobius"/>
    </source>
</evidence>
<dbReference type="GO" id="GO:0016887">
    <property type="term" value="F:ATP hydrolysis activity"/>
    <property type="evidence" value="ECO:0007669"/>
    <property type="project" value="InterPro"/>
</dbReference>
<dbReference type="PROSITE" id="PS50929">
    <property type="entry name" value="ABC_TM1F"/>
    <property type="match status" value="1"/>
</dbReference>
<dbReference type="PROSITE" id="PS00211">
    <property type="entry name" value="ABC_TRANSPORTER_1"/>
    <property type="match status" value="1"/>
</dbReference>
<dbReference type="PROSITE" id="PS50893">
    <property type="entry name" value="ABC_TRANSPORTER_2"/>
    <property type="match status" value="1"/>
</dbReference>
<evidence type="ECO:0000256" key="1">
    <source>
        <dbReference type="ARBA" id="ARBA00004651"/>
    </source>
</evidence>
<dbReference type="InterPro" id="IPR039421">
    <property type="entry name" value="Type_1_exporter"/>
</dbReference>
<dbReference type="InterPro" id="IPR011527">
    <property type="entry name" value="ABC1_TM_dom"/>
</dbReference>
<keyword evidence="6 8" id="KW-1133">Transmembrane helix</keyword>
<keyword evidence="2" id="KW-0813">Transport</keyword>
<sequence length="607" mass="69273">MANLEKSTPKGEIFDWKILKRVFVFVKPYQGRFYFIIFLTVLLGMVAPIRPYLIKLTVDDYILQNDWEGLNLMLILLLSSAVMQVGVEFIHSYLSGWLGQNVVRDIRLQVYNHLMEMKLSFYDKTPIGRLVTRNISDIETLSNIFTQGIANILGDILQLIFIFAAMLYLDWRLTLVTLTVLPFLLVGTYIFKEKVKESFNDVRTAVSNLNSFVQEHVTGMAIVQIFNSEKREYKKFEAINKEHRRANIKTVLYYSLYFPLAEIVGAAGTGLVVWYGASSVLAERIELGTLIAFILFLAMFFRPIRMIADRFNTLQLGIVSSDRILKLLDDNSTIQHNGTFFAKNLKGNIRFEEVWFAYNMDISKEEYAENKNPEIKPEWVLKNISFDVKQGQTIAMVGATGAGKSSIINLLNKFYEIQKGEIFVDDKNIEEYDLSSLRQNIGIVLQDVFLFSGTIMDNITLRNADISLEKVKKAAELVGAKEFIEKLPNGFYYDVQERGATLSVGQRQLISFVRAMVYDPQILILDEATSSVDSETEELIQNAIDKMMEGRTAIVIAHRLATIQKADKIMVLDKGEIKESGSHEELLTLGGYYNTLYELQFLQAERG</sequence>
<dbReference type="GO" id="GO:0015421">
    <property type="term" value="F:ABC-type oligopeptide transporter activity"/>
    <property type="evidence" value="ECO:0007669"/>
    <property type="project" value="TreeGrafter"/>
</dbReference>
<dbReference type="eggNOG" id="COG1132">
    <property type="taxonomic scope" value="Bacteria"/>
</dbReference>
<accession>I4AIN2</accession>
<dbReference type="InterPro" id="IPR017871">
    <property type="entry name" value="ABC_transporter-like_CS"/>
</dbReference>
<evidence type="ECO:0000256" key="3">
    <source>
        <dbReference type="ARBA" id="ARBA00022692"/>
    </source>
</evidence>